<dbReference type="RefSeq" id="WP_068723353.1">
    <property type="nucleotide sequence ID" value="NZ_LSKU01000001.1"/>
</dbReference>
<sequence length="426" mass="49494">MKLNLKLYLAGIYSLFLSMLFLIWNGIDIKQIVEMIGFVFLMVLFNSEIVRDLQSNVYFLIVLPFFMPAIVYLDPFYAMVFMSVSAIIIFHKLIWYKKLFNISIFGIGILVSSLIFQYLYPDINGNVPIFNSGFFLAIVLLAYLNTLLNNVFIFIVVSLEKGKFDVNNFISLISSTKSAFITVFLGLINVILFYYLNLIGVAIFTFLVYFIKPALQYRQIFDNELSTYTNFVLHVLKQMDPITHTHSERVKFWTVLLATKMELPQSEIRQLSQAASWHDIGKIEVPIEIIDKPWKLTQEEYEIIKSHPERGYQLVKDMHFFKKFLPVIRHHHEKYDGTGYPLGLKGEQIPLHARIMAITDAFDAMTADRSYRMGMSMKDAVDELLRYSGTQFDAKIVSIFVEALQDEYGENYEKFDKKILMNLNVS</sequence>
<dbReference type="InterPro" id="IPR037522">
    <property type="entry name" value="HD_GYP_dom"/>
</dbReference>
<evidence type="ECO:0000259" key="2">
    <source>
        <dbReference type="PROSITE" id="PS51832"/>
    </source>
</evidence>
<name>A0A135L2M1_9BACI</name>
<reference evidence="3 4" key="1">
    <citation type="submission" date="2016-02" db="EMBL/GenBank/DDBJ databases">
        <title>Draft Genome for Tepidibacillus decaturensis nov. sp. Strain Z9, an Anaerobic, Moderately Thermophilic and Heterotrophic Bacterium from Deep Subsurface of the Illinois Basin, USA.</title>
        <authorList>
            <person name="Dong Y."/>
            <person name="Chang J.Y."/>
            <person name="Sanford R."/>
            <person name="Fouke B.W."/>
        </authorList>
    </citation>
    <scope>NUCLEOTIDE SEQUENCE [LARGE SCALE GENOMIC DNA]</scope>
    <source>
        <strain evidence="3 4">Z9</strain>
    </source>
</reference>
<evidence type="ECO:0000256" key="1">
    <source>
        <dbReference type="SAM" id="Phobius"/>
    </source>
</evidence>
<dbReference type="InterPro" id="IPR003607">
    <property type="entry name" value="HD/PDEase_dom"/>
</dbReference>
<dbReference type="PROSITE" id="PS51832">
    <property type="entry name" value="HD_GYP"/>
    <property type="match status" value="1"/>
</dbReference>
<feature type="transmembrane region" description="Helical" evidence="1">
    <location>
        <begin position="32"/>
        <end position="50"/>
    </location>
</feature>
<feature type="transmembrane region" description="Helical" evidence="1">
    <location>
        <begin position="57"/>
        <end position="73"/>
    </location>
</feature>
<proteinExistence type="predicted"/>
<keyword evidence="4" id="KW-1185">Reference proteome</keyword>
<dbReference type="Gene3D" id="1.10.3210.10">
    <property type="entry name" value="Hypothetical protein af1432"/>
    <property type="match status" value="1"/>
</dbReference>
<dbReference type="EMBL" id="LSKU01000001">
    <property type="protein sequence ID" value="KXG43177.1"/>
    <property type="molecule type" value="Genomic_DNA"/>
</dbReference>
<dbReference type="CDD" id="cd00077">
    <property type="entry name" value="HDc"/>
    <property type="match status" value="1"/>
</dbReference>
<dbReference type="SUPFAM" id="SSF109604">
    <property type="entry name" value="HD-domain/PDEase-like"/>
    <property type="match status" value="1"/>
</dbReference>
<keyword evidence="1" id="KW-0812">Transmembrane</keyword>
<feature type="transmembrane region" description="Helical" evidence="1">
    <location>
        <begin position="102"/>
        <end position="120"/>
    </location>
</feature>
<comment type="caution">
    <text evidence="3">The sequence shown here is derived from an EMBL/GenBank/DDBJ whole genome shotgun (WGS) entry which is preliminary data.</text>
</comment>
<feature type="transmembrane region" description="Helical" evidence="1">
    <location>
        <begin position="7"/>
        <end position="26"/>
    </location>
</feature>
<keyword evidence="1" id="KW-0472">Membrane</keyword>
<dbReference type="AlphaFoldDB" id="A0A135L2M1"/>
<dbReference type="Pfam" id="PF13487">
    <property type="entry name" value="HD_5"/>
    <property type="match status" value="1"/>
</dbReference>
<feature type="transmembrane region" description="Helical" evidence="1">
    <location>
        <begin position="79"/>
        <end position="95"/>
    </location>
</feature>
<dbReference type="Proteomes" id="UP000070352">
    <property type="component" value="Unassembled WGS sequence"/>
</dbReference>
<feature type="transmembrane region" description="Helical" evidence="1">
    <location>
        <begin position="132"/>
        <end position="157"/>
    </location>
</feature>
<evidence type="ECO:0000313" key="3">
    <source>
        <dbReference type="EMBL" id="KXG43177.1"/>
    </source>
</evidence>
<gene>
    <name evidence="3" type="ORF">U473_03440</name>
</gene>
<evidence type="ECO:0000313" key="4">
    <source>
        <dbReference type="Proteomes" id="UP000070352"/>
    </source>
</evidence>
<dbReference type="PANTHER" id="PTHR43155">
    <property type="entry name" value="CYCLIC DI-GMP PHOSPHODIESTERASE PA4108-RELATED"/>
    <property type="match status" value="1"/>
</dbReference>
<keyword evidence="1" id="KW-1133">Transmembrane helix</keyword>
<dbReference type="SMART" id="SM00471">
    <property type="entry name" value="HDc"/>
    <property type="match status" value="1"/>
</dbReference>
<accession>A0A135L2M1</accession>
<feature type="domain" description="HD-GYP" evidence="2">
    <location>
        <begin position="221"/>
        <end position="416"/>
    </location>
</feature>
<protein>
    <recommendedName>
        <fullName evidence="2">HD-GYP domain-containing protein</fullName>
    </recommendedName>
</protein>
<dbReference type="OrthoDB" id="9759601at2"/>
<feature type="transmembrane region" description="Helical" evidence="1">
    <location>
        <begin position="194"/>
        <end position="211"/>
    </location>
</feature>
<organism evidence="3 4">
    <name type="scientific">Tepidibacillus decaturensis</name>
    <dbReference type="NCBI Taxonomy" id="1413211"/>
    <lineage>
        <taxon>Bacteria</taxon>
        <taxon>Bacillati</taxon>
        <taxon>Bacillota</taxon>
        <taxon>Bacilli</taxon>
        <taxon>Bacillales</taxon>
        <taxon>Bacillaceae</taxon>
        <taxon>Tepidibacillus</taxon>
    </lineage>
</organism>
<dbReference type="STRING" id="1413211.U473_03440"/>